<evidence type="ECO:0008006" key="3">
    <source>
        <dbReference type="Google" id="ProtNLM"/>
    </source>
</evidence>
<dbReference type="STRING" id="1703345.A3860_00600"/>
<evidence type="ECO:0000313" key="2">
    <source>
        <dbReference type="Proteomes" id="UP000192796"/>
    </source>
</evidence>
<dbReference type="Gene3D" id="3.40.50.1110">
    <property type="entry name" value="SGNH hydrolase"/>
    <property type="match status" value="1"/>
</dbReference>
<protein>
    <recommendedName>
        <fullName evidence="3">SGNH hydrolase-type esterase domain-containing protein</fullName>
    </recommendedName>
</protein>
<evidence type="ECO:0000313" key="1">
    <source>
        <dbReference type="EMBL" id="OQP66903.1"/>
    </source>
</evidence>
<reference evidence="1 2" key="1">
    <citation type="submission" date="2016-03" db="EMBL/GenBank/DDBJ databases">
        <title>Niastella vici sp. nov., isolated from farmland soil.</title>
        <authorList>
            <person name="Chen L."/>
            <person name="Wang D."/>
            <person name="Yang S."/>
            <person name="Wang G."/>
        </authorList>
    </citation>
    <scope>NUCLEOTIDE SEQUENCE [LARGE SCALE GENOMIC DNA]</scope>
    <source>
        <strain evidence="1 2">DJ57</strain>
    </source>
</reference>
<dbReference type="RefSeq" id="WP_081144602.1">
    <property type="nucleotide sequence ID" value="NZ_LVYD01000001.1"/>
</dbReference>
<sequence length="270" mass="31530">MGEDSLKLKKLVCIGDSHASFFAGKDMIQKEYPDPSINAIPFLEGIRLGPVLAYSLHKENTTNCGREKLFEIVAKLDKEQASILFCFGEIDCRFHIIKQAERQGISLEEGVRNCVDSYFKVIKEVKDLGFDVFVWNAIPTSYLNQNPEYPHYGNHQQRNLCTRCFNDMLKSKCNNHGIVFVDVFDALVVKRLFTKEHYLFDGVHLGQIAMPLFLREIKQYFPQIKLPLRRRVFSYYELIKVYSLFKARKFRQLIVNKVRALQKDWYPSVK</sequence>
<dbReference type="EMBL" id="LVYD01000001">
    <property type="protein sequence ID" value="OQP66903.1"/>
    <property type="molecule type" value="Genomic_DNA"/>
</dbReference>
<proteinExistence type="predicted"/>
<dbReference type="InterPro" id="IPR036514">
    <property type="entry name" value="SGNH_hydro_sf"/>
</dbReference>
<dbReference type="GO" id="GO:0016788">
    <property type="term" value="F:hydrolase activity, acting on ester bonds"/>
    <property type="evidence" value="ECO:0007669"/>
    <property type="project" value="UniProtKB-ARBA"/>
</dbReference>
<keyword evidence="2" id="KW-1185">Reference proteome</keyword>
<dbReference type="OrthoDB" id="3078382at2"/>
<organism evidence="1 2">
    <name type="scientific">Niastella vici</name>
    <dbReference type="NCBI Taxonomy" id="1703345"/>
    <lineage>
        <taxon>Bacteria</taxon>
        <taxon>Pseudomonadati</taxon>
        <taxon>Bacteroidota</taxon>
        <taxon>Chitinophagia</taxon>
        <taxon>Chitinophagales</taxon>
        <taxon>Chitinophagaceae</taxon>
        <taxon>Niastella</taxon>
    </lineage>
</organism>
<dbReference type="AlphaFoldDB" id="A0A1V9G8F5"/>
<dbReference type="Proteomes" id="UP000192796">
    <property type="component" value="Unassembled WGS sequence"/>
</dbReference>
<comment type="caution">
    <text evidence="1">The sequence shown here is derived from an EMBL/GenBank/DDBJ whole genome shotgun (WGS) entry which is preliminary data.</text>
</comment>
<dbReference type="SUPFAM" id="SSF52266">
    <property type="entry name" value="SGNH hydrolase"/>
    <property type="match status" value="1"/>
</dbReference>
<name>A0A1V9G8F5_9BACT</name>
<accession>A0A1V9G8F5</accession>
<gene>
    <name evidence="1" type="ORF">A3860_00600</name>
</gene>